<proteinExistence type="evidence at transcript level"/>
<evidence type="ECO:0000259" key="1">
    <source>
        <dbReference type="Pfam" id="PF21788"/>
    </source>
</evidence>
<dbReference type="AlphaFoldDB" id="V5HFR6"/>
<feature type="non-terminal residue" evidence="2">
    <location>
        <position position="1"/>
    </location>
</feature>
<evidence type="ECO:0000313" key="2">
    <source>
        <dbReference type="EMBL" id="JAB74052.1"/>
    </source>
</evidence>
<name>V5HFR6_IXORI</name>
<feature type="non-terminal residue" evidence="2">
    <location>
        <position position="168"/>
    </location>
</feature>
<accession>V5HFR6</accession>
<organism evidence="2">
    <name type="scientific">Ixodes ricinus</name>
    <name type="common">Common tick</name>
    <name type="synonym">Acarus ricinus</name>
    <dbReference type="NCBI Taxonomy" id="34613"/>
    <lineage>
        <taxon>Eukaryota</taxon>
        <taxon>Metazoa</taxon>
        <taxon>Ecdysozoa</taxon>
        <taxon>Arthropoda</taxon>
        <taxon>Chelicerata</taxon>
        <taxon>Arachnida</taxon>
        <taxon>Acari</taxon>
        <taxon>Parasitiformes</taxon>
        <taxon>Ixodida</taxon>
        <taxon>Ixodoidea</taxon>
        <taxon>Ixodidae</taxon>
        <taxon>Ixodinae</taxon>
        <taxon>Ixodes</taxon>
    </lineage>
</organism>
<protein>
    <submittedName>
        <fullName evidence="2">Putative transposable element</fullName>
    </submittedName>
</protein>
<feature type="domain" description="Transposable element P transposase-like GTP-binding insertion" evidence="1">
    <location>
        <begin position="44"/>
        <end position="154"/>
    </location>
</feature>
<dbReference type="InterPro" id="IPR048366">
    <property type="entry name" value="TNP-like_GBD"/>
</dbReference>
<dbReference type="EMBL" id="GANP01010416">
    <property type="protein sequence ID" value="JAB74052.1"/>
    <property type="molecule type" value="mRNA"/>
</dbReference>
<reference evidence="2" key="1">
    <citation type="journal article" date="2015" name="Sci. Rep.">
        <title>Tissue- and time-dependent transcription in Ixodes ricinus salivary glands and midguts when blood feeding on the vertebrate host.</title>
        <authorList>
            <person name="Kotsyfakis M."/>
            <person name="Schwarz A."/>
            <person name="Erhart J."/>
            <person name="Ribeiro J.M."/>
        </authorList>
    </citation>
    <scope>NUCLEOTIDE SEQUENCE</scope>
    <source>
        <tissue evidence="2">Salivary gland and midgut</tissue>
    </source>
</reference>
<sequence>DGATTNKSMWSCFGISGKLQDPKHKVEHPCDPNLSLYFLCDVPHIIKCVRNHLLRHKYGMIGQHKINFDHYRVLYKADCEEQIRVVPKLTEEHVHPDNLRKMNVRLAVQLFSRSTAVGMRVYNRLKCPGLEDCEGTVQFTVLINNLFDALNVKLPRHGIKRDSEEIRI</sequence>
<dbReference type="Pfam" id="PF21788">
    <property type="entry name" value="TNP-like_GBD"/>
    <property type="match status" value="1"/>
</dbReference>